<dbReference type="Proteomes" id="UP000823775">
    <property type="component" value="Unassembled WGS sequence"/>
</dbReference>
<organism evidence="1 2">
    <name type="scientific">Datura stramonium</name>
    <name type="common">Jimsonweed</name>
    <name type="synonym">Common thornapple</name>
    <dbReference type="NCBI Taxonomy" id="4076"/>
    <lineage>
        <taxon>Eukaryota</taxon>
        <taxon>Viridiplantae</taxon>
        <taxon>Streptophyta</taxon>
        <taxon>Embryophyta</taxon>
        <taxon>Tracheophyta</taxon>
        <taxon>Spermatophyta</taxon>
        <taxon>Magnoliopsida</taxon>
        <taxon>eudicotyledons</taxon>
        <taxon>Gunneridae</taxon>
        <taxon>Pentapetalae</taxon>
        <taxon>asterids</taxon>
        <taxon>lamiids</taxon>
        <taxon>Solanales</taxon>
        <taxon>Solanaceae</taxon>
        <taxon>Solanoideae</taxon>
        <taxon>Datureae</taxon>
        <taxon>Datura</taxon>
    </lineage>
</organism>
<dbReference type="EMBL" id="JACEIK010000892">
    <property type="protein sequence ID" value="MCD7463522.1"/>
    <property type="molecule type" value="Genomic_DNA"/>
</dbReference>
<name>A0ABS8SWV2_DATST</name>
<proteinExistence type="predicted"/>
<keyword evidence="2" id="KW-1185">Reference proteome</keyword>
<evidence type="ECO:0000313" key="2">
    <source>
        <dbReference type="Proteomes" id="UP000823775"/>
    </source>
</evidence>
<reference evidence="1 2" key="1">
    <citation type="journal article" date="2021" name="BMC Genomics">
        <title>Datura genome reveals duplications of psychoactive alkaloid biosynthetic genes and high mutation rate following tissue culture.</title>
        <authorList>
            <person name="Rajewski A."/>
            <person name="Carter-House D."/>
            <person name="Stajich J."/>
            <person name="Litt A."/>
        </authorList>
    </citation>
    <scope>NUCLEOTIDE SEQUENCE [LARGE SCALE GENOMIC DNA]</scope>
    <source>
        <strain evidence="1">AR-01</strain>
    </source>
</reference>
<protein>
    <submittedName>
        <fullName evidence="1">Uncharacterized protein</fullName>
    </submittedName>
</protein>
<evidence type="ECO:0000313" key="1">
    <source>
        <dbReference type="EMBL" id="MCD7463522.1"/>
    </source>
</evidence>
<accession>A0ABS8SWV2</accession>
<gene>
    <name evidence="1" type="ORF">HAX54_050780</name>
</gene>
<comment type="caution">
    <text evidence="1">The sequence shown here is derived from an EMBL/GenBank/DDBJ whole genome shotgun (WGS) entry which is preliminary data.</text>
</comment>
<sequence length="195" mass="21920">MKAIFINKKQKDSDEVQTGDIVATMEEIKEENLETIYANGNYSKGNIEGDTVEVAVSEIDSMIFESFEADKQPIEELKRESSSGSKASREIDNQIITDSNEEANTNEIFLCRVAQKEHNYLYTIGPYHLDNMQASFACWHCHIFIPARVQTFIIQLSSIFGQTIGNLIGFPVAIYSLAIELFHGGENIFNGLPEL</sequence>